<comment type="caution">
    <text evidence="3">The sequence shown here is derived from an EMBL/GenBank/DDBJ whole genome shotgun (WGS) entry which is preliminary data.</text>
</comment>
<feature type="domain" description="DUF4412" evidence="2">
    <location>
        <begin position="22"/>
        <end position="204"/>
    </location>
</feature>
<keyword evidence="4" id="KW-1185">Reference proteome</keyword>
<keyword evidence="1" id="KW-0732">Signal</keyword>
<evidence type="ECO:0000256" key="1">
    <source>
        <dbReference type="SAM" id="SignalP"/>
    </source>
</evidence>
<evidence type="ECO:0000313" key="4">
    <source>
        <dbReference type="Proteomes" id="UP000470771"/>
    </source>
</evidence>
<proteinExistence type="predicted"/>
<reference evidence="3 4" key="1">
    <citation type="submission" date="2019-12" db="EMBL/GenBank/DDBJ databases">
        <authorList>
            <person name="Zhao J."/>
        </authorList>
    </citation>
    <scope>NUCLEOTIDE SEQUENCE [LARGE SCALE GENOMIC DNA]</scope>
    <source>
        <strain evidence="3 4">S-15</strain>
    </source>
</reference>
<sequence>MKPFLFLLFVINSFAVVAQEGFNGKISWKIERGKETIFRDIYVKGDSVKVEEWSKLTAKNKSIIILDLKHSVANILSGERKTYLVVNANNEPIENIEFTFKTEEADSLLGLEITKWIVHAYNLSRISNYWFSASEFSFYKKMLQLLPELNFLEKQFLQLPLSEGVMPIKAEYSNINNVQVTIMEVIKIERTDLPIEMFRIPKGYKAF</sequence>
<dbReference type="InterPro" id="IPR025524">
    <property type="entry name" value="DUF4412"/>
</dbReference>
<organism evidence="3 4">
    <name type="scientific">Acidiluteibacter ferrifornacis</name>
    <dbReference type="NCBI Taxonomy" id="2692424"/>
    <lineage>
        <taxon>Bacteria</taxon>
        <taxon>Pseudomonadati</taxon>
        <taxon>Bacteroidota</taxon>
        <taxon>Flavobacteriia</taxon>
        <taxon>Flavobacteriales</taxon>
        <taxon>Cryomorphaceae</taxon>
        <taxon>Acidiluteibacter</taxon>
    </lineage>
</organism>
<dbReference type="Pfam" id="PF14371">
    <property type="entry name" value="DUF4412"/>
    <property type="match status" value="1"/>
</dbReference>
<evidence type="ECO:0000259" key="2">
    <source>
        <dbReference type="Pfam" id="PF14371"/>
    </source>
</evidence>
<dbReference type="Proteomes" id="UP000470771">
    <property type="component" value="Unassembled WGS sequence"/>
</dbReference>
<name>A0A6N9NGA3_9FLAO</name>
<gene>
    <name evidence="3" type="ORF">GQN54_01850</name>
</gene>
<dbReference type="EMBL" id="WWNE01000003">
    <property type="protein sequence ID" value="NBG64842.1"/>
    <property type="molecule type" value="Genomic_DNA"/>
</dbReference>
<evidence type="ECO:0000313" key="3">
    <source>
        <dbReference type="EMBL" id="NBG64842.1"/>
    </source>
</evidence>
<protein>
    <submittedName>
        <fullName evidence="3">DUF4412 domain-containing protein</fullName>
    </submittedName>
</protein>
<dbReference type="RefSeq" id="WP_160631380.1">
    <property type="nucleotide sequence ID" value="NZ_WWNE01000003.1"/>
</dbReference>
<dbReference type="AlphaFoldDB" id="A0A6N9NGA3"/>
<accession>A0A6N9NGA3</accession>
<feature type="signal peptide" evidence="1">
    <location>
        <begin position="1"/>
        <end position="18"/>
    </location>
</feature>
<feature type="chain" id="PRO_5026904339" evidence="1">
    <location>
        <begin position="19"/>
        <end position="207"/>
    </location>
</feature>